<evidence type="ECO:0000256" key="3">
    <source>
        <dbReference type="ARBA" id="ARBA00022692"/>
    </source>
</evidence>
<feature type="transmembrane region" description="Helical" evidence="6">
    <location>
        <begin position="134"/>
        <end position="157"/>
    </location>
</feature>
<dbReference type="OrthoDB" id="2962993at2759"/>
<feature type="transmembrane region" description="Helical" evidence="6">
    <location>
        <begin position="78"/>
        <end position="95"/>
    </location>
</feature>
<evidence type="ECO:0000256" key="1">
    <source>
        <dbReference type="ARBA" id="ARBA00004141"/>
    </source>
</evidence>
<evidence type="ECO:0000256" key="2">
    <source>
        <dbReference type="ARBA" id="ARBA00022448"/>
    </source>
</evidence>
<evidence type="ECO:0000313" key="9">
    <source>
        <dbReference type="Proteomes" id="UP000249723"/>
    </source>
</evidence>
<evidence type="ECO:0000259" key="7">
    <source>
        <dbReference type="PROSITE" id="PS50850"/>
    </source>
</evidence>
<reference evidence="9" key="1">
    <citation type="submission" date="2016-10" db="EMBL/GenBank/DDBJ databases">
        <authorList>
            <person name="Jeantristanb JTB J.-T."/>
            <person name="Ricardo R."/>
        </authorList>
    </citation>
    <scope>NUCLEOTIDE SEQUENCE [LARGE SCALE GENOMIC DNA]</scope>
</reference>
<feature type="transmembrane region" description="Helical" evidence="6">
    <location>
        <begin position="107"/>
        <end position="128"/>
    </location>
</feature>
<gene>
    <name evidence="8" type="ORF">BZ3500_MVSOF-1268-A1-R1_CHR11-2G03426</name>
</gene>
<feature type="transmembrane region" description="Helical" evidence="6">
    <location>
        <begin position="337"/>
        <end position="357"/>
    </location>
</feature>
<dbReference type="PROSITE" id="PS50850">
    <property type="entry name" value="MFS"/>
    <property type="match status" value="1"/>
</dbReference>
<dbReference type="AlphaFoldDB" id="A0A2X0MS45"/>
<accession>A0A2X0MS45</accession>
<keyword evidence="3 6" id="KW-0812">Transmembrane</keyword>
<keyword evidence="4 6" id="KW-1133">Transmembrane helix</keyword>
<dbReference type="PANTHER" id="PTHR43791">
    <property type="entry name" value="PERMEASE-RELATED"/>
    <property type="match status" value="1"/>
</dbReference>
<name>A0A2X0MS45_9BASI</name>
<feature type="transmembrane region" description="Helical" evidence="6">
    <location>
        <begin position="430"/>
        <end position="452"/>
    </location>
</feature>
<dbReference type="GO" id="GO:0016020">
    <property type="term" value="C:membrane"/>
    <property type="evidence" value="ECO:0007669"/>
    <property type="project" value="UniProtKB-SubCell"/>
</dbReference>
<dbReference type="PANTHER" id="PTHR43791:SF48">
    <property type="entry name" value="TRANSPORTER, PUTATIVE (AFU_ORTHOLOGUE AFUA_4G01000)-RELATED"/>
    <property type="match status" value="1"/>
</dbReference>
<dbReference type="InterPro" id="IPR020846">
    <property type="entry name" value="MFS_dom"/>
</dbReference>
<dbReference type="InterPro" id="IPR011701">
    <property type="entry name" value="MFS"/>
</dbReference>
<keyword evidence="5 6" id="KW-0472">Membrane</keyword>
<dbReference type="InterPro" id="IPR036259">
    <property type="entry name" value="MFS_trans_sf"/>
</dbReference>
<dbReference type="GO" id="GO:0022857">
    <property type="term" value="F:transmembrane transporter activity"/>
    <property type="evidence" value="ECO:0007669"/>
    <property type="project" value="InterPro"/>
</dbReference>
<feature type="transmembrane region" description="Helical" evidence="6">
    <location>
        <begin position="313"/>
        <end position="330"/>
    </location>
</feature>
<evidence type="ECO:0000256" key="6">
    <source>
        <dbReference type="SAM" id="Phobius"/>
    </source>
</evidence>
<dbReference type="EMBL" id="FMWP01000061">
    <property type="protein sequence ID" value="SCZ95314.1"/>
    <property type="molecule type" value="Genomic_DNA"/>
</dbReference>
<proteinExistence type="predicted"/>
<protein>
    <submittedName>
        <fullName evidence="8">BZ3500_MvSof-1268-A1-R1_Chr11-2g03426 protein</fullName>
    </submittedName>
</protein>
<dbReference type="STRING" id="289078.A0A2X0MS45"/>
<dbReference type="Gene3D" id="1.20.1250.20">
    <property type="entry name" value="MFS general substrate transporter like domains"/>
    <property type="match status" value="2"/>
</dbReference>
<feature type="transmembrane region" description="Helical" evidence="6">
    <location>
        <begin position="169"/>
        <end position="192"/>
    </location>
</feature>
<dbReference type="Proteomes" id="UP000249723">
    <property type="component" value="Unassembled WGS sequence"/>
</dbReference>
<feature type="transmembrane region" description="Helical" evidence="6">
    <location>
        <begin position="399"/>
        <end position="418"/>
    </location>
</feature>
<evidence type="ECO:0000313" key="8">
    <source>
        <dbReference type="EMBL" id="SCZ95314.1"/>
    </source>
</evidence>
<feature type="domain" description="Major facilitator superfamily (MFS) profile" evidence="7">
    <location>
        <begin position="44"/>
        <end position="457"/>
    </location>
</feature>
<comment type="subcellular location">
    <subcellularLocation>
        <location evidence="1">Membrane</location>
        <topology evidence="1">Multi-pass membrane protein</topology>
    </subcellularLocation>
</comment>
<evidence type="ECO:0000256" key="5">
    <source>
        <dbReference type="ARBA" id="ARBA00023136"/>
    </source>
</evidence>
<feature type="transmembrane region" description="Helical" evidence="6">
    <location>
        <begin position="204"/>
        <end position="224"/>
    </location>
</feature>
<dbReference type="FunFam" id="1.20.1250.20:FF:000018">
    <property type="entry name" value="MFS transporter permease"/>
    <property type="match status" value="1"/>
</dbReference>
<feature type="transmembrane region" description="Helical" evidence="6">
    <location>
        <begin position="271"/>
        <end position="293"/>
    </location>
</feature>
<feature type="transmembrane region" description="Helical" evidence="6">
    <location>
        <begin position="40"/>
        <end position="58"/>
    </location>
</feature>
<dbReference type="Pfam" id="PF07690">
    <property type="entry name" value="MFS_1"/>
    <property type="match status" value="1"/>
</dbReference>
<evidence type="ECO:0000256" key="4">
    <source>
        <dbReference type="ARBA" id="ARBA00022989"/>
    </source>
</evidence>
<dbReference type="FunFam" id="1.20.1250.20:FF:000013">
    <property type="entry name" value="MFS general substrate transporter"/>
    <property type="match status" value="1"/>
</dbReference>
<keyword evidence="2" id="KW-0813">Transport</keyword>
<feature type="transmembrane region" description="Helical" evidence="6">
    <location>
        <begin position="363"/>
        <end position="387"/>
    </location>
</feature>
<keyword evidence="9" id="KW-1185">Reference proteome</keyword>
<organism evidence="8 9">
    <name type="scientific">Microbotryum saponariae</name>
    <dbReference type="NCBI Taxonomy" id="289078"/>
    <lineage>
        <taxon>Eukaryota</taxon>
        <taxon>Fungi</taxon>
        <taxon>Dikarya</taxon>
        <taxon>Basidiomycota</taxon>
        <taxon>Pucciniomycotina</taxon>
        <taxon>Microbotryomycetes</taxon>
        <taxon>Microbotryales</taxon>
        <taxon>Microbotryaceae</taxon>
        <taxon>Microbotryum</taxon>
    </lineage>
</organism>
<dbReference type="SUPFAM" id="SSF103473">
    <property type="entry name" value="MFS general substrate transporter"/>
    <property type="match status" value="1"/>
</dbReference>
<sequence>MTQMDGAYADEKAVVEHIDEIADLESSIDATAERKLVMKLDLWILPLVTLMFLLNFIDRSAVGNANVAGLSKDLNLDGYEYNIALMIFYVAYVVVEPFSNLALKKVGGMWLSALVVMFGVITIGSAFIKNYHEFLTVRVLLGLAEGGAIPGIAFVLGRFYRRHELVLRIGIFLALGPSLSGAFGGLLAGALIKQTIGSVKGWRCIFLVEGIITTAVGVLSFFLIPTSPETARFLNEAERALAVKRVAIEQLGAQKDKTNSKSLKHGLSNTLTWLCCLGYGFINIQVQGAALFLPTVIRTLGKFTPVEVQLRSAPPYVLATFWSIFISWLCQRTRKHGIWIALTCCFSTIGYILFLTVHNNKVLYFATFITYSGAVPCGPIFLSWAVANASPETSRAITSALVPAVGTWGSIVATWAYLPKYAPRYKPGNSLNVAAAVMPALIALGITAYCKWENKQRDEGKRDHRLEGLTEAEQVALGFKHPEFRYLI</sequence>